<dbReference type="PANTHER" id="PTHR16943:SF8">
    <property type="entry name" value="2-METHYLCITRATE DEHYDRATASE"/>
    <property type="match status" value="1"/>
</dbReference>
<gene>
    <name evidence="4" type="ORF">E6H04_01730</name>
</gene>
<dbReference type="InterPro" id="IPR045337">
    <property type="entry name" value="MmgE_PrpD_C"/>
</dbReference>
<evidence type="ECO:0000313" key="4">
    <source>
        <dbReference type="EMBL" id="TMI84163.1"/>
    </source>
</evidence>
<name>A0A537JKT8_9BACT</name>
<dbReference type="EMBL" id="VBAO01000044">
    <property type="protein sequence ID" value="TMI84163.1"/>
    <property type="molecule type" value="Genomic_DNA"/>
</dbReference>
<comment type="similarity">
    <text evidence="1">Belongs to the PrpD family.</text>
</comment>
<dbReference type="Pfam" id="PF03972">
    <property type="entry name" value="MmgE_PrpD_N"/>
    <property type="match status" value="1"/>
</dbReference>
<accession>A0A537JKT8</accession>
<dbReference type="InterPro" id="IPR005656">
    <property type="entry name" value="MmgE_PrpD"/>
</dbReference>
<dbReference type="AlphaFoldDB" id="A0A537JKT8"/>
<evidence type="ECO:0000313" key="5">
    <source>
        <dbReference type="Proteomes" id="UP000320048"/>
    </source>
</evidence>
<feature type="domain" description="MmgE/PrpD N-terminal" evidence="2">
    <location>
        <begin position="6"/>
        <end position="241"/>
    </location>
</feature>
<dbReference type="InterPro" id="IPR045336">
    <property type="entry name" value="MmgE_PrpD_N"/>
</dbReference>
<organism evidence="4 5">
    <name type="scientific">Candidatus Segetimicrobium genomatis</name>
    <dbReference type="NCBI Taxonomy" id="2569760"/>
    <lineage>
        <taxon>Bacteria</taxon>
        <taxon>Bacillati</taxon>
        <taxon>Candidatus Sysuimicrobiota</taxon>
        <taxon>Candidatus Sysuimicrobiia</taxon>
        <taxon>Candidatus Sysuimicrobiales</taxon>
        <taxon>Candidatus Segetimicrobiaceae</taxon>
        <taxon>Candidatus Segetimicrobium</taxon>
    </lineage>
</organism>
<comment type="caution">
    <text evidence="4">The sequence shown here is derived from an EMBL/GenBank/DDBJ whole genome shotgun (WGS) entry which is preliminary data.</text>
</comment>
<dbReference type="Proteomes" id="UP000320048">
    <property type="component" value="Unassembled WGS sequence"/>
</dbReference>
<dbReference type="Gene3D" id="1.10.4100.10">
    <property type="entry name" value="2-methylcitrate dehydratase PrpD"/>
    <property type="match status" value="1"/>
</dbReference>
<feature type="domain" description="MmgE/PrpD C-terminal" evidence="3">
    <location>
        <begin position="268"/>
        <end position="439"/>
    </location>
</feature>
<dbReference type="InterPro" id="IPR042188">
    <property type="entry name" value="MmgE/PrpD_sf_2"/>
</dbReference>
<reference evidence="4 5" key="1">
    <citation type="journal article" date="2019" name="Nat. Microbiol.">
        <title>Mediterranean grassland soil C-N compound turnover is dependent on rainfall and depth, and is mediated by genomically divergent microorganisms.</title>
        <authorList>
            <person name="Diamond S."/>
            <person name="Andeer P.F."/>
            <person name="Li Z."/>
            <person name="Crits-Christoph A."/>
            <person name="Burstein D."/>
            <person name="Anantharaman K."/>
            <person name="Lane K.R."/>
            <person name="Thomas B.C."/>
            <person name="Pan C."/>
            <person name="Northen T.R."/>
            <person name="Banfield J.F."/>
        </authorList>
    </citation>
    <scope>NUCLEOTIDE SEQUENCE [LARGE SCALE GENOMIC DNA]</scope>
    <source>
        <strain evidence="4">NP_7</strain>
    </source>
</reference>
<dbReference type="InterPro" id="IPR036148">
    <property type="entry name" value="MmgE/PrpD_sf"/>
</dbReference>
<sequence>MSVTREVAGWVARLAIDGVPLGVTAAARAAVLDTIAVTLAGAGEPVTRIVAEAVAEDGARPVAAQLGTDLRTSAEGAALVNGVSGHALDYDDVSVSVRGHPSVVVLPAALAAAQSVSASGRALLEAYVAGVEVMTKLGRVMGPAHYRAGWHATSTLGTLGSAAAAGKLLGLDAGRITHALAIAASEASGSRQNFGTMTKPFHAGHAARCGLHAARLAQKGMTGDPAAIEGPVGFFAMFSFGDARPEELVRSLGAPFDLVSPGLSVKKYPCCFATHRAADGVLDLAGEHGIRPNDVAAVTVTVPAGGRQPLIHDRPETGLQGKFSMQYVIAAALLDRGLGFDAFSDAAVRRPEAQALLERVMVHEEPAFRDAANPMEEGHVTVEVRTTDGRRLARRIDHPRGSPALPLRREELLAKFRDCAARALDPAAVDRALTALDCIESVRDVNALVASLVPGPRPAAPVR</sequence>
<protein>
    <submittedName>
        <fullName evidence="4">MmgE/PrpD family protein</fullName>
    </submittedName>
</protein>
<dbReference type="GO" id="GO:0016829">
    <property type="term" value="F:lyase activity"/>
    <property type="evidence" value="ECO:0007669"/>
    <property type="project" value="InterPro"/>
</dbReference>
<dbReference type="Pfam" id="PF19305">
    <property type="entry name" value="MmgE_PrpD_C"/>
    <property type="match status" value="1"/>
</dbReference>
<evidence type="ECO:0000256" key="1">
    <source>
        <dbReference type="ARBA" id="ARBA00006174"/>
    </source>
</evidence>
<evidence type="ECO:0000259" key="3">
    <source>
        <dbReference type="Pfam" id="PF19305"/>
    </source>
</evidence>
<proteinExistence type="inferred from homology"/>
<dbReference type="PANTHER" id="PTHR16943">
    <property type="entry name" value="2-METHYLCITRATE DEHYDRATASE-RELATED"/>
    <property type="match status" value="1"/>
</dbReference>
<dbReference type="SUPFAM" id="SSF103378">
    <property type="entry name" value="2-methylcitrate dehydratase PrpD"/>
    <property type="match status" value="1"/>
</dbReference>
<evidence type="ECO:0000259" key="2">
    <source>
        <dbReference type="Pfam" id="PF03972"/>
    </source>
</evidence>
<dbReference type="InterPro" id="IPR042183">
    <property type="entry name" value="MmgE/PrpD_sf_1"/>
</dbReference>
<dbReference type="Gene3D" id="3.30.1330.120">
    <property type="entry name" value="2-methylcitrate dehydratase PrpD"/>
    <property type="match status" value="1"/>
</dbReference>